<dbReference type="Pfam" id="PF08423">
    <property type="entry name" value="Rad51"/>
    <property type="match status" value="1"/>
</dbReference>
<dbReference type="InterPro" id="IPR003593">
    <property type="entry name" value="AAA+_ATPase"/>
</dbReference>
<gene>
    <name evidence="9" type="primary">radB</name>
    <name evidence="11" type="ORF">C7452_1219</name>
</gene>
<comment type="caution">
    <text evidence="11">The sequence shown here is derived from an EMBL/GenBank/DDBJ whole genome shotgun (WGS) entry which is preliminary data.</text>
</comment>
<dbReference type="GO" id="GO:0006310">
    <property type="term" value="P:DNA recombination"/>
    <property type="evidence" value="ECO:0007669"/>
    <property type="project" value="UniProtKB-UniRule"/>
</dbReference>
<dbReference type="GO" id="GO:0006281">
    <property type="term" value="P:DNA repair"/>
    <property type="evidence" value="ECO:0007669"/>
    <property type="project" value="UniProtKB-UniRule"/>
</dbReference>
<accession>A0A371NB43</accession>
<dbReference type="InterPro" id="IPR013632">
    <property type="entry name" value="Rad51_C"/>
</dbReference>
<dbReference type="GO" id="GO:0140664">
    <property type="term" value="F:ATP-dependent DNA damage sensor activity"/>
    <property type="evidence" value="ECO:0007669"/>
    <property type="project" value="InterPro"/>
</dbReference>
<evidence type="ECO:0000256" key="7">
    <source>
        <dbReference type="ARBA" id="ARBA00023172"/>
    </source>
</evidence>
<keyword evidence="5 9" id="KW-0067">ATP-binding</keyword>
<evidence type="ECO:0000256" key="2">
    <source>
        <dbReference type="ARBA" id="ARBA00018143"/>
    </source>
</evidence>
<comment type="function">
    <text evidence="8 9">Involved in DNA repair and in homologous recombination. May regulate the cleavage reactions of the branch-structured DNA. Has a very weak ATPase activity that is not stimulated by DNA. Binds DNA but does not promote DNA strands exchange.</text>
</comment>
<dbReference type="GO" id="GO:0005524">
    <property type="term" value="F:ATP binding"/>
    <property type="evidence" value="ECO:0007669"/>
    <property type="project" value="UniProtKB-UniRule"/>
</dbReference>
<evidence type="ECO:0000256" key="3">
    <source>
        <dbReference type="ARBA" id="ARBA00022741"/>
    </source>
</evidence>
<keyword evidence="3 9" id="KW-0547">Nucleotide-binding</keyword>
<comment type="similarity">
    <text evidence="1 9">Belongs to the eukaryotic RecA-like protein family. RadB subfamily.</text>
</comment>
<dbReference type="Gene3D" id="3.40.50.300">
    <property type="entry name" value="P-loop containing nucleotide triphosphate hydrolases"/>
    <property type="match status" value="1"/>
</dbReference>
<keyword evidence="6 9" id="KW-0238">DNA-binding</keyword>
<dbReference type="AlphaFoldDB" id="A0A371NB43"/>
<dbReference type="InterPro" id="IPR011939">
    <property type="entry name" value="DNA_repair_and_recomb_RadB"/>
</dbReference>
<dbReference type="PROSITE" id="PS50162">
    <property type="entry name" value="RECA_2"/>
    <property type="match status" value="1"/>
</dbReference>
<dbReference type="SUPFAM" id="SSF52540">
    <property type="entry name" value="P-loop containing nucleoside triphosphate hydrolases"/>
    <property type="match status" value="1"/>
</dbReference>
<proteinExistence type="inferred from homology"/>
<reference evidence="11 12" key="1">
    <citation type="submission" date="2018-07" db="EMBL/GenBank/DDBJ databases">
        <title>Genomic Encyclopedia of Type Strains, Phase IV (KMG-IV): sequencing the most valuable type-strain genomes for metagenomic binning, comparative biology and taxonomic classification.</title>
        <authorList>
            <person name="Goeker M."/>
        </authorList>
    </citation>
    <scope>NUCLEOTIDE SEQUENCE [LARGE SCALE GENOMIC DNA]</scope>
    <source>
        <strain evidence="11 12">DSM 7466</strain>
    </source>
</reference>
<dbReference type="GO" id="GO:0003684">
    <property type="term" value="F:damaged DNA binding"/>
    <property type="evidence" value="ECO:0007669"/>
    <property type="project" value="UniProtKB-UniRule"/>
</dbReference>
<evidence type="ECO:0000259" key="10">
    <source>
        <dbReference type="PROSITE" id="PS50162"/>
    </source>
</evidence>
<dbReference type="PANTHER" id="PTHR22942:SF47">
    <property type="entry name" value="DNA REPAIR AND RECOMBINATION PROTEIN RADB"/>
    <property type="match status" value="1"/>
</dbReference>
<dbReference type="CDD" id="cd01394">
    <property type="entry name" value="archRadB"/>
    <property type="match status" value="1"/>
</dbReference>
<organism evidence="11 12">
    <name type="scientific">Methanothermobacter defluvii</name>
    <dbReference type="NCBI Taxonomy" id="49339"/>
    <lineage>
        <taxon>Archaea</taxon>
        <taxon>Methanobacteriati</taxon>
        <taxon>Methanobacteriota</taxon>
        <taxon>Methanomada group</taxon>
        <taxon>Methanobacteria</taxon>
        <taxon>Methanobacteriales</taxon>
        <taxon>Methanobacteriaceae</taxon>
        <taxon>Methanothermobacter</taxon>
    </lineage>
</organism>
<dbReference type="InterPro" id="IPR020588">
    <property type="entry name" value="RecA_ATP-bd"/>
</dbReference>
<dbReference type="RefSeq" id="WP_115892583.1">
    <property type="nucleotide sequence ID" value="NZ_QREL01000002.1"/>
</dbReference>
<evidence type="ECO:0000256" key="6">
    <source>
        <dbReference type="ARBA" id="ARBA00023125"/>
    </source>
</evidence>
<dbReference type="PIRSF" id="PIRSF003336">
    <property type="entry name" value="RadB"/>
    <property type="match status" value="1"/>
</dbReference>
<feature type="domain" description="RecA family profile 1" evidence="10">
    <location>
        <begin position="8"/>
        <end position="169"/>
    </location>
</feature>
<evidence type="ECO:0000256" key="4">
    <source>
        <dbReference type="ARBA" id="ARBA00022763"/>
    </source>
</evidence>
<dbReference type="Proteomes" id="UP000256864">
    <property type="component" value="Unassembled WGS sequence"/>
</dbReference>
<evidence type="ECO:0000256" key="8">
    <source>
        <dbReference type="ARBA" id="ARBA00024641"/>
    </source>
</evidence>
<evidence type="ECO:0000256" key="9">
    <source>
        <dbReference type="HAMAP-Rule" id="MF_00350"/>
    </source>
</evidence>
<dbReference type="NCBIfam" id="TIGR02237">
    <property type="entry name" value="recomb_radB"/>
    <property type="match status" value="1"/>
</dbReference>
<dbReference type="HAMAP" id="MF_00350">
    <property type="entry name" value="RadB"/>
    <property type="match status" value="1"/>
</dbReference>
<protein>
    <recommendedName>
        <fullName evidence="2 9">DNA repair and recombination protein RadB</fullName>
    </recommendedName>
</protein>
<keyword evidence="12" id="KW-1185">Reference proteome</keyword>
<evidence type="ECO:0000256" key="1">
    <source>
        <dbReference type="ARBA" id="ARBA00006876"/>
    </source>
</evidence>
<evidence type="ECO:0000313" key="11">
    <source>
        <dbReference type="EMBL" id="REE26261.1"/>
    </source>
</evidence>
<evidence type="ECO:0000256" key="5">
    <source>
        <dbReference type="ARBA" id="ARBA00022840"/>
    </source>
</evidence>
<dbReference type="PANTHER" id="PTHR22942">
    <property type="entry name" value="RECA/RAD51/RADA DNA STRAND-PAIRING FAMILY MEMBER"/>
    <property type="match status" value="1"/>
</dbReference>
<sequence>MKKLRDMGENRRIPTESSIDRILGGGVERRTITQFYGPPGSGKTNITIKLAVETARRGKNTVFIDTEGGLSVERIRQVSGDIFDRVADSIIVFEPSSFTEQGEALQRTFSFLKTHGDSTDLVVLDSAVALYRLKEGNASSFNLDLGRQMFLLLQMARRFDLAAVITNQIYSIKGDDGREYVSPVGGTLLRYWSKVMVELEMGERPGERFAVLRRHRNRLEGSRVGFRIVADGIL</sequence>
<name>A0A371NB43_9EURY</name>
<dbReference type="InterPro" id="IPR027417">
    <property type="entry name" value="P-loop_NTPase"/>
</dbReference>
<evidence type="ECO:0000313" key="12">
    <source>
        <dbReference type="Proteomes" id="UP000256864"/>
    </source>
</evidence>
<keyword evidence="4 9" id="KW-0227">DNA damage</keyword>
<dbReference type="EMBL" id="QREL01000002">
    <property type="protein sequence ID" value="REE26261.1"/>
    <property type="molecule type" value="Genomic_DNA"/>
</dbReference>
<keyword evidence="7 9" id="KW-0233">DNA recombination</keyword>
<dbReference type="SMART" id="SM00382">
    <property type="entry name" value="AAA"/>
    <property type="match status" value="1"/>
</dbReference>